<dbReference type="AlphaFoldDB" id="A0A9N9CAM7"/>
<dbReference type="EMBL" id="CAJVPJ010001493">
    <property type="protein sequence ID" value="CAG8593386.1"/>
    <property type="molecule type" value="Genomic_DNA"/>
</dbReference>
<comment type="caution">
    <text evidence="1">The sequence shown here is derived from an EMBL/GenBank/DDBJ whole genome shotgun (WGS) entry which is preliminary data.</text>
</comment>
<accession>A0A9N9CAM7</accession>
<evidence type="ECO:0000313" key="2">
    <source>
        <dbReference type="Proteomes" id="UP000789572"/>
    </source>
</evidence>
<gene>
    <name evidence="1" type="ORF">POCULU_LOCUS7091</name>
</gene>
<name>A0A9N9CAM7_9GLOM</name>
<dbReference type="Proteomes" id="UP000789572">
    <property type="component" value="Unassembled WGS sequence"/>
</dbReference>
<sequence length="66" mass="7554">MEIDEAMANLILYLAHDNLKLTDPLVNITADKYVNIDDGLVNTQLLMEEEIFEEFLIAEGVLQQMQ</sequence>
<reference evidence="1" key="1">
    <citation type="submission" date="2021-06" db="EMBL/GenBank/DDBJ databases">
        <authorList>
            <person name="Kallberg Y."/>
            <person name="Tangrot J."/>
            <person name="Rosling A."/>
        </authorList>
    </citation>
    <scope>NUCLEOTIDE SEQUENCE</scope>
    <source>
        <strain evidence="1">IA702</strain>
    </source>
</reference>
<evidence type="ECO:0000313" key="1">
    <source>
        <dbReference type="EMBL" id="CAG8593386.1"/>
    </source>
</evidence>
<protein>
    <submittedName>
        <fullName evidence="1">7907_t:CDS:1</fullName>
    </submittedName>
</protein>
<keyword evidence="2" id="KW-1185">Reference proteome</keyword>
<organism evidence="1 2">
    <name type="scientific">Paraglomus occultum</name>
    <dbReference type="NCBI Taxonomy" id="144539"/>
    <lineage>
        <taxon>Eukaryota</taxon>
        <taxon>Fungi</taxon>
        <taxon>Fungi incertae sedis</taxon>
        <taxon>Mucoromycota</taxon>
        <taxon>Glomeromycotina</taxon>
        <taxon>Glomeromycetes</taxon>
        <taxon>Paraglomerales</taxon>
        <taxon>Paraglomeraceae</taxon>
        <taxon>Paraglomus</taxon>
    </lineage>
</organism>
<proteinExistence type="predicted"/>
<feature type="non-terminal residue" evidence="1">
    <location>
        <position position="66"/>
    </location>
</feature>